<dbReference type="Proteomes" id="UP000824998">
    <property type="component" value="Unassembled WGS sequence"/>
</dbReference>
<name>A0A9P7YDP9_9HELO</name>
<comment type="caution">
    <text evidence="2">The sequence shown here is derived from an EMBL/GenBank/DDBJ whole genome shotgun (WGS) entry which is preliminary data.</text>
</comment>
<proteinExistence type="predicted"/>
<organism evidence="2 3">
    <name type="scientific">Amylocarpus encephaloides</name>
    <dbReference type="NCBI Taxonomy" id="45428"/>
    <lineage>
        <taxon>Eukaryota</taxon>
        <taxon>Fungi</taxon>
        <taxon>Dikarya</taxon>
        <taxon>Ascomycota</taxon>
        <taxon>Pezizomycotina</taxon>
        <taxon>Leotiomycetes</taxon>
        <taxon>Helotiales</taxon>
        <taxon>Helotiales incertae sedis</taxon>
        <taxon>Amylocarpus</taxon>
    </lineage>
</organism>
<keyword evidence="3" id="KW-1185">Reference proteome</keyword>
<dbReference type="Gene3D" id="3.40.50.720">
    <property type="entry name" value="NAD(P)-binding Rossmann-like Domain"/>
    <property type="match status" value="1"/>
</dbReference>
<evidence type="ECO:0000313" key="3">
    <source>
        <dbReference type="Proteomes" id="UP000824998"/>
    </source>
</evidence>
<dbReference type="GO" id="GO:0016491">
    <property type="term" value="F:oxidoreductase activity"/>
    <property type="evidence" value="ECO:0007669"/>
    <property type="project" value="UniProtKB-KW"/>
</dbReference>
<dbReference type="PANTHER" id="PTHR47534:SF3">
    <property type="entry name" value="ALCOHOL DEHYDROGENASE-LIKE C-TERMINAL DOMAIN-CONTAINING PROTEIN"/>
    <property type="match status" value="1"/>
</dbReference>
<gene>
    <name evidence="2" type="ORF">BJ875DRAFT_123238</name>
</gene>
<dbReference type="SUPFAM" id="SSF51735">
    <property type="entry name" value="NAD(P)-binding Rossmann-fold domains"/>
    <property type="match status" value="1"/>
</dbReference>
<reference evidence="2" key="1">
    <citation type="journal article" date="2021" name="IMA Fungus">
        <title>Genomic characterization of three marine fungi, including Emericellopsis atlantica sp. nov. with signatures of a generalist lifestyle and marine biomass degradation.</title>
        <authorList>
            <person name="Hagestad O.C."/>
            <person name="Hou L."/>
            <person name="Andersen J.H."/>
            <person name="Hansen E.H."/>
            <person name="Altermark B."/>
            <person name="Li C."/>
            <person name="Kuhnert E."/>
            <person name="Cox R.J."/>
            <person name="Crous P.W."/>
            <person name="Spatafora J.W."/>
            <person name="Lail K."/>
            <person name="Amirebrahimi M."/>
            <person name="Lipzen A."/>
            <person name="Pangilinan J."/>
            <person name="Andreopoulos W."/>
            <person name="Hayes R.D."/>
            <person name="Ng V."/>
            <person name="Grigoriev I.V."/>
            <person name="Jackson S.A."/>
            <person name="Sutton T.D.S."/>
            <person name="Dobson A.D.W."/>
            <person name="Rama T."/>
        </authorList>
    </citation>
    <scope>NUCLEOTIDE SEQUENCE</scope>
    <source>
        <strain evidence="2">TRa018bII</strain>
    </source>
</reference>
<protein>
    <recommendedName>
        <fullName evidence="4">NAD(P)-binding protein</fullName>
    </recommendedName>
</protein>
<dbReference type="EMBL" id="MU251610">
    <property type="protein sequence ID" value="KAG9231317.1"/>
    <property type="molecule type" value="Genomic_DNA"/>
</dbReference>
<dbReference type="InterPro" id="IPR002347">
    <property type="entry name" value="SDR_fam"/>
</dbReference>
<evidence type="ECO:0000256" key="1">
    <source>
        <dbReference type="ARBA" id="ARBA00023002"/>
    </source>
</evidence>
<dbReference type="AlphaFoldDB" id="A0A9P7YDP9"/>
<accession>A0A9P7YDP9</accession>
<evidence type="ECO:0000313" key="2">
    <source>
        <dbReference type="EMBL" id="KAG9231317.1"/>
    </source>
</evidence>
<sequence length="329" mass="36280">MIVGGTSGIGEFTLKAFVQNTISPRVYIVGRSAPAAERIIEECKSLNADGKVEFIPANVTELAEVDRVCQEIENREKKINLLVQSQGNLTFAGRNETPEGLDRKMTLNFYSRMRFIHNLRPLLRNATTSKPHFASSLSILGAGYEMAINLDDLELKNAYSTRRCADTTTLMNSFMTNEFASREPTISFSHSNPSIVKTGLARELPLWARGLYWVIVPFVSPFMLDVEECGQRQLFIATSGIYPPAKLADDSPLASRAPIPKGLSPVKGGDRKVGSGGYLASWNCEPTGRPLLDDYRAQGVSKTIWEHTMGVFDKAATINQERNAVGSTR</sequence>
<keyword evidence="1" id="KW-0560">Oxidoreductase</keyword>
<dbReference type="PANTHER" id="PTHR47534">
    <property type="entry name" value="YALI0E05731P"/>
    <property type="match status" value="1"/>
</dbReference>
<evidence type="ECO:0008006" key="4">
    <source>
        <dbReference type="Google" id="ProtNLM"/>
    </source>
</evidence>
<dbReference type="InterPro" id="IPR036291">
    <property type="entry name" value="NAD(P)-bd_dom_sf"/>
</dbReference>
<dbReference type="OrthoDB" id="2898509at2759"/>
<dbReference type="InterPro" id="IPR052228">
    <property type="entry name" value="Sec_Metab_Biosynth_Oxidored"/>
</dbReference>
<dbReference type="Pfam" id="PF00106">
    <property type="entry name" value="adh_short"/>
    <property type="match status" value="1"/>
</dbReference>